<dbReference type="EMBL" id="CAJJDM010000106">
    <property type="protein sequence ID" value="CAD8097253.1"/>
    <property type="molecule type" value="Genomic_DNA"/>
</dbReference>
<proteinExistence type="predicted"/>
<evidence type="ECO:0000256" key="2">
    <source>
        <dbReference type="PROSITE-ProRule" id="PRU00104"/>
    </source>
</evidence>
<dbReference type="PROSITE" id="PS50237">
    <property type="entry name" value="HECT"/>
    <property type="match status" value="1"/>
</dbReference>
<evidence type="ECO:0000256" key="3">
    <source>
        <dbReference type="SAM" id="MobiDB-lite"/>
    </source>
</evidence>
<reference evidence="5" key="1">
    <citation type="submission" date="2021-01" db="EMBL/GenBank/DDBJ databases">
        <authorList>
            <consortium name="Genoscope - CEA"/>
            <person name="William W."/>
        </authorList>
    </citation>
    <scope>NUCLEOTIDE SEQUENCE</scope>
</reference>
<dbReference type="Pfam" id="PF00632">
    <property type="entry name" value="HECT"/>
    <property type="match status" value="1"/>
</dbReference>
<dbReference type="InterPro" id="IPR045322">
    <property type="entry name" value="HECTD1/TRIP12-like"/>
</dbReference>
<feature type="compositionally biased region" description="Basic residues" evidence="3">
    <location>
        <begin position="1844"/>
        <end position="1854"/>
    </location>
</feature>
<dbReference type="GO" id="GO:0000209">
    <property type="term" value="P:protein polyubiquitination"/>
    <property type="evidence" value="ECO:0007669"/>
    <property type="project" value="TreeGrafter"/>
</dbReference>
<accession>A0A8S1P248</accession>
<feature type="region of interest" description="Disordered" evidence="3">
    <location>
        <begin position="41"/>
        <end position="77"/>
    </location>
</feature>
<dbReference type="OMA" id="IANAICN"/>
<sequence length="4144" mass="490008">MGCCVSAANNIQEPDNRNKKPIQINHPQIQQEDIQNIEVNQQDRSEEQDKRKRMVQTKNDIPPPCKYPKPKKKDNFDDMQFEKNQQPIEPQKPKLPRNEKLQKLINYGKEYVESLHYNSETDIQIINEIEQKTFSNSLTLEELNDISKSYDKQLIEILFLKGCLGITMLELILIHIQTFEIITHLLLEHQFPINDDLYYVAIRIINKIKPLRKNDNQVQQSINFIKAIQNSNQITQLIINKGAVILFNRFQNFDSEFNLRNPLHIKLLGIIVKLLKHFSINSTLEQAYCNAKINYNFTNLSIPKSIPKGDSNQVNSSKIELKHLKFTIFHQIAINKEWKLFIQYSNNYYQVPDISGITPFMIFMEKAPINIILEYILEYPSQLKQAIKYTTQQGKNIVHCISMNKNIQEENEALIINILSQLQQCGQQEQLLEQLLLQPYNDQIPLISYMDSHKVVLNTVCEFLSQFIKKEFDFNKLHIQAIVNSHQIKKQRTKDLKKNKLNPNLQEKFFSFFKKGRNLIKQYPQKKINTQYDYVYLHYIQLVKQVIKKDQKIKFDWINNFNIYTSYFPYEIGTTQQTFMNILLRNGHQEQVKQNIIQVIQLINSNQNIDVEIPNGFSLKAQLLAQLISLKKEQKQYPYQTVFDMIDSIVIEQINQNPKLLITQIFGNTDFKQIEHQTIYSILIQLKDQKLLEGCLTAQLLFDIDQNTKYEVLLAAFELKQLHSKDHLLKKILDSIQIRAKLKLVTLKNKKHFFDIRLNDLQLPKEDEKHYTINFQTLIHLDLQEYLSKKQIIQQIIQQDNNNKEVDQILYFRAYLTHNNLLIFNQQLESYKTFIEMTKQKPFLFLNKFWSMKDKINFHPEILVEKDIKKYVTFHDLKVEHYEQAFDWQIYGITAKIFNSTIPNNINQDKLSNKQKVIRNQIIDKMYFGDALARSNKFNQELQGYISSYSYAKTQIKFYLQKMIEEEAFNNIEYLSVQFQYSLYNLIARLAQQQFLFEIDGKRQTYTQDNQNVKKFNQMLSKLLELKIPQNEQIQDTQKYNFSNILPLISLQNWQKLDQNTKQSIYMTIDQQSLIVLIYQIQDQELLQAIIKDILLTSQIQQVEFIIQHCTKSLPKNSNIIKFILDIVIKIENKEESTINLIERLFVSLFSHQENLALKYLNQIQIQKNKIYLLYGQVLRKNQSNKTLNQLLYYCENNQIDLDNQIYKTPLKCPENLETYYKALSKPYYIVFTLSQYQEFYKQIPLTMEQKIKHIQSFLENGLYEKLQFILSQGDFSFETYSQAYFQMVKYFLEEQLSIKFDNQDEAEEVDENGNQSVNKRNRIQFFDIQPNELKFKKLRNKKTNVELKQEAQKIIEDFCRINNINLLKRMYVKKVHKIQQQLNYTQNQCVGYQTQDRSVLFMNSGGQKTDYLKCIEIVQKQFNPKKIKSKEIIANYEYYSNLLYPKNKKIEKFQDIIKTLLQVFQQNRFPNNFLSTRAQGYIDLYNANANLKQAEIEFEFPQRFTQFQKQFFLEILLSLKNESSNETANLILNQQHENMRCIKFLQKNLSELENIRFNNTTLFYVTKQVEILKNNSYPLEIFNNHNDSENIKTTFYNLKYTSAELTKNQVFLRKGRHDHITKQQQFSQNHLVAAIMSNNYNSIIYALNLHAEPAKCGQANNIFQILIIQQCENNIIKYFNSFVKGKVQAYEKLLSFNNIPILYYVFYKKMEKVFKECFLVYLTNLIGKQKTNDIIKNQLQLTSNLTEYKIYQIALINKCYFILNYLDGIITQDDLQLITSPYILKFQTPPQNLEENSKEQQFYKKYFDHLQLAQQELYWIQFDRVKQKGKEQNKNKEEEENKKKKKKKKKKNKQFSNNSLIKQKSKFNQSNSLYIKDKQLNELILFEQACLNSIFNLQAQINLKNKMLSFALSDNKWECLEKHKYPENMLIQLIVEYKTKNQIQNLDQNLLQNILKNCLQYQISHNNLIIELCQINPLLLLKVIQTIEVTLEIAVILYAKLKDTPELDNFLNYHSKMYTDYLRIPQNGVPMEHEVIEQEEEHPIPLEYMKPSVAYILMLLKSIKQDNYNPNLLKQQCISTLLFQRTYDLLKQQLNQQSISQLKFSNNTLQFLKDFSQVTLNIEKDNFFESLNQEENLLEISILKSIIQIKQIEAIVDNFKAQCQWQGYLKEKKYEKQSKDKFQIYFGDGEIKMYQESFQIYLTFENNQFYLNQNKIDKILEYLKSQTHQKQLDEQPVLMENILQFSIVNKKMINLNKFDLSILSSFDFENLSYQNCIDQILDLTKAQVKCGQYEIDDLFAPHQHEQIRQPELTQQISVQQPVLQRQQSSQTGQSFGALSLSKQASTSQRQKLREDFQFMLELLPDNTYQVRQRHKKQNQKEIIFSEFYQFQQPNVKLNLIKLSQSEFIQQYNCRKIISIVVQDLYKYNEYLGNLIEGQTKQDQWIVDFPFYIMNNSIKFSKCLFTTYNIQFIFNKLFNFIEKVRTYSQIDKKDNKKLIWRINATSFLEVFISKLIDLQNQKCLNDEIYSLIDALLEWNSLIMIFNTLIYHNLEQAQQVLKVIRGVYVEFNEISDLSQQNCQFVDTNNIFDKTFLFGNTTYLLQNQILIIRLNVKIESNNQQMIQVKNNLILPDTRIQLYYNNILNIYDFFNQIFSSDQLVQFIFNKLEVDRCLLNFSNKISQIINKTVTLSVDHSQLIYIFSGEILRAMSIKNNEIRLKEFESIWYILNQLYNYFTRDLYDYLVNQFITEKFNSMFYIRFHCLLNSIKYNKNLNEILNSNTRQLFKSKGGFVLEKVCNLNKQITQKLYFRFGFQLTISFYISNCKLGDICAVCHYDNSKLNLTYGQLVCNTKPGCLIFHNLTENEAKSQQEIVRLQQVYLRGTNVQNQLSINLEDLHSIVLFQSNWPNDPLFNNCILNLFITDFEQDLFICNEKNFIKTMIEIQNEVDENIKQDRLDSLFGVGLASSYSDITVTQMTPTFVDQINFDFISINSLKKQQSVIQPNTVFVRINEDKFVLDPVPTQPINTACYFESNLKSYKLQGKLNNFLKQHEEFSEVYLIFDDELDHFQNKVSDLIIAQNSGILSFIKGYEQFIQNQNQSSINSSLQMFFRVQSISQIKIDIIKNLIAQVEIIFVPFKQQGETLIKINNKKLQIYNLIGETYIICPEIDEVTNFFNNLIINFKDHHLEPQISNDNQIQINYNKLPDIEYRKIFVDIILIVQYLHKLLCIMDKENQIKVISIYHSDEIITHNKQSFYQFVDDMIIINYCKYFDFSFSNFILDYFNRKQINQTNKLEQNVTYSGQQILQKPLKLIPKEIFSGLNQCDQIELLSIIDMNIVIKNQEQADPLEFKELILIPIINGIYIKLFYFKSFQHPLLTKYNNQKQIQFQVGEEIQFLLHPIHPQLALDQQIQKVKILVSQGKLEQKKYTLNQLIYKNSEQESLMATGLFLSNNFMLVTMRSESRLKITIYSYSPITVSQKNYQFSKQLHFEYQIQSVQDLEKTIHVLVSHGSKIIQVEHEKDDHATYGKGNKQMMKILQKEVKKNNKENNIYQQVESTTHSKELQSGNTINIISNQDIAVATRAGIQRKDYIEFRDSNCNVVEQFTFEKVTFVHSIFYQIQYVPDTERVEEGLSIIWTPTFKGIYHLFIDNVKIDGRFIVLANLPDLEKSTIEIQDNLEVIPFSEKIQISFYLKDKFDNCYSEIENQIFSESNCNIKQVSGDKSKLNLTFNNLTKFGCLNAHIIFDPIEILVLEDTTAIEFFINNQLKKSQIWKLSGLGLEKRRQRFHQDINQVWKPTSFNLNISRVNFLEDLLELAEKKLNYQFSIKFNNEPGIDAGGLKREFYDMIGNTLKDENYKFFSPVSSNQSKYFLHPKFNKQKNKERYALLFGKLIANAICNSYLIGIDIIAPFWKVVFDEKIVFTDLSLIWDKDTYNNYEKLKTLSEEDLESVCLVFTYSTGNTEAELIIKGSQTNVTKKNLELYLNKTAEYVIYKQFDKIYKAFIEGFSSVLDISVCQKWLMPGEMSLLTQGLLEIKSEILLQKFNFTGGKPQHKSYFETYVSQASPETLKNMLKFITGSSSIPFDQSSYLINVRFESGLSDRKLPLSHTCFKSIEVPLYKSFAELKQKLDIAFTIGFEGYGFG</sequence>
<organism evidence="5 6">
    <name type="scientific">Paramecium primaurelia</name>
    <dbReference type="NCBI Taxonomy" id="5886"/>
    <lineage>
        <taxon>Eukaryota</taxon>
        <taxon>Sar</taxon>
        <taxon>Alveolata</taxon>
        <taxon>Ciliophora</taxon>
        <taxon>Intramacronucleata</taxon>
        <taxon>Oligohymenophorea</taxon>
        <taxon>Peniculida</taxon>
        <taxon>Parameciidae</taxon>
        <taxon>Paramecium</taxon>
    </lineage>
</organism>
<feature type="region of interest" description="Disordered" evidence="3">
    <location>
        <begin position="1"/>
        <end position="23"/>
    </location>
</feature>
<evidence type="ECO:0000313" key="5">
    <source>
        <dbReference type="EMBL" id="CAD8097253.1"/>
    </source>
</evidence>
<dbReference type="GO" id="GO:0061630">
    <property type="term" value="F:ubiquitin protein ligase activity"/>
    <property type="evidence" value="ECO:0007669"/>
    <property type="project" value="InterPro"/>
</dbReference>
<keyword evidence="1" id="KW-0808">Transferase</keyword>
<evidence type="ECO:0000259" key="4">
    <source>
        <dbReference type="PROSITE" id="PS50237"/>
    </source>
</evidence>
<evidence type="ECO:0000313" key="6">
    <source>
        <dbReference type="Proteomes" id="UP000688137"/>
    </source>
</evidence>
<name>A0A8S1P248_PARPR</name>
<dbReference type="PANTHER" id="PTHR45670:SF1">
    <property type="entry name" value="E3 UBIQUITIN-PROTEIN LIGASE HECTD1"/>
    <property type="match status" value="1"/>
</dbReference>
<dbReference type="SMART" id="SM00119">
    <property type="entry name" value="HECTc"/>
    <property type="match status" value="1"/>
</dbReference>
<dbReference type="GO" id="GO:0043161">
    <property type="term" value="P:proteasome-mediated ubiquitin-dependent protein catabolic process"/>
    <property type="evidence" value="ECO:0007669"/>
    <property type="project" value="TreeGrafter"/>
</dbReference>
<evidence type="ECO:0000256" key="1">
    <source>
        <dbReference type="ARBA" id="ARBA00022679"/>
    </source>
</evidence>
<comment type="caution">
    <text evidence="5">The sequence shown here is derived from an EMBL/GenBank/DDBJ whole genome shotgun (WGS) entry which is preliminary data.</text>
</comment>
<feature type="compositionally biased region" description="Basic and acidic residues" evidence="3">
    <location>
        <begin position="41"/>
        <end position="50"/>
    </location>
</feature>
<protein>
    <recommendedName>
        <fullName evidence="4">HECT domain-containing protein</fullName>
    </recommendedName>
</protein>
<feature type="region of interest" description="Disordered" evidence="3">
    <location>
        <begin position="1831"/>
        <end position="1856"/>
    </location>
</feature>
<gene>
    <name evidence="5" type="ORF">PPRIM_AZ9-3.1.T1030139</name>
</gene>
<dbReference type="PANTHER" id="PTHR45670">
    <property type="entry name" value="E3 UBIQUITIN-PROTEIN LIGASE TRIP12"/>
    <property type="match status" value="1"/>
</dbReference>
<feature type="domain" description="HECT" evidence="4">
    <location>
        <begin position="3818"/>
        <end position="4144"/>
    </location>
</feature>
<feature type="active site" description="Glycyl thioester intermediate" evidence="2">
    <location>
        <position position="4111"/>
    </location>
</feature>
<dbReference type="Proteomes" id="UP000688137">
    <property type="component" value="Unassembled WGS sequence"/>
</dbReference>
<feature type="compositionally biased region" description="Basic and acidic residues" evidence="3">
    <location>
        <begin position="1831"/>
        <end position="1843"/>
    </location>
</feature>
<keyword evidence="2" id="KW-0833">Ubl conjugation pathway</keyword>
<keyword evidence="6" id="KW-1185">Reference proteome</keyword>
<dbReference type="InterPro" id="IPR000569">
    <property type="entry name" value="HECT_dom"/>
</dbReference>